<keyword evidence="11" id="KW-1185">Reference proteome</keyword>
<name>A0ABU4H1P3_9MICO</name>
<evidence type="ECO:0000256" key="1">
    <source>
        <dbReference type="ARBA" id="ARBA00000971"/>
    </source>
</evidence>
<feature type="domain" description="PPIase FKBP-type" evidence="9">
    <location>
        <begin position="230"/>
        <end position="317"/>
    </location>
</feature>
<evidence type="ECO:0000259" key="9">
    <source>
        <dbReference type="PROSITE" id="PS50059"/>
    </source>
</evidence>
<evidence type="ECO:0000256" key="5">
    <source>
        <dbReference type="ARBA" id="ARBA00023235"/>
    </source>
</evidence>
<dbReference type="SUPFAM" id="SSF54534">
    <property type="entry name" value="FKBP-like"/>
    <property type="match status" value="1"/>
</dbReference>
<dbReference type="PANTHER" id="PTHR43811">
    <property type="entry name" value="FKBP-TYPE PEPTIDYL-PROLYL CIS-TRANS ISOMERASE FKPA"/>
    <property type="match status" value="1"/>
</dbReference>
<dbReference type="Pfam" id="PF00254">
    <property type="entry name" value="FKBP_C"/>
    <property type="match status" value="1"/>
</dbReference>
<dbReference type="PROSITE" id="PS50059">
    <property type="entry name" value="FKBP_PPIASE"/>
    <property type="match status" value="1"/>
</dbReference>
<evidence type="ECO:0000256" key="8">
    <source>
        <dbReference type="SAM" id="SignalP"/>
    </source>
</evidence>
<dbReference type="InterPro" id="IPR046357">
    <property type="entry name" value="PPIase_dom_sf"/>
</dbReference>
<sequence length="323" mass="32525">MRIRPLAALSLAALSAVILAGCAGSGEPDATPTPSASSAASDCGLDPQPGADSDAVTVSGSAPALTAEVPTDLEFTDLQRTVVTEGDGDDLAGGDLVSGQYVIIDPATGEVILDSATLSADDSGLVPITVNGSSIFGSAVLCAPLGSTTAFTIPGSLLGEGASNAVVVAQSVEQLPTVATGEDQAPVDGMPEVELADNGEPTVTIPDAEPPAEVQIAELKKGDGATVESGDTVFVQYSGIKWSDGSEFDSSWSRGEPTQFETTGVVEGFQQALEGQTVGSQVLVVIPPAFGYGEGEINDADLTGETLVFVIDILGVQRAATQQ</sequence>
<evidence type="ECO:0000256" key="4">
    <source>
        <dbReference type="ARBA" id="ARBA00023110"/>
    </source>
</evidence>
<comment type="similarity">
    <text evidence="2">Belongs to the FKBP-type PPIase family.</text>
</comment>
<feature type="signal peptide" evidence="8">
    <location>
        <begin position="1"/>
        <end position="20"/>
    </location>
</feature>
<evidence type="ECO:0000256" key="6">
    <source>
        <dbReference type="PROSITE-ProRule" id="PRU00277"/>
    </source>
</evidence>
<gene>
    <name evidence="10" type="ORF">R8Z58_10480</name>
</gene>
<comment type="caution">
    <text evidence="10">The sequence shown here is derived from an EMBL/GenBank/DDBJ whole genome shotgun (WGS) entry which is preliminary data.</text>
</comment>
<keyword evidence="8" id="KW-0732">Signal</keyword>
<dbReference type="PANTHER" id="PTHR43811:SF19">
    <property type="entry name" value="39 KDA FK506-BINDING NUCLEAR PROTEIN"/>
    <property type="match status" value="1"/>
</dbReference>
<evidence type="ECO:0000313" key="10">
    <source>
        <dbReference type="EMBL" id="MDW4573195.1"/>
    </source>
</evidence>
<accession>A0ABU4H1P3</accession>
<organism evidence="10 11">
    <name type="scientific">Microbacterium arthrosphaerae</name>
    <dbReference type="NCBI Taxonomy" id="792652"/>
    <lineage>
        <taxon>Bacteria</taxon>
        <taxon>Bacillati</taxon>
        <taxon>Actinomycetota</taxon>
        <taxon>Actinomycetes</taxon>
        <taxon>Micrococcales</taxon>
        <taxon>Microbacteriaceae</taxon>
        <taxon>Microbacterium</taxon>
    </lineage>
</organism>
<dbReference type="RefSeq" id="WP_318353714.1">
    <property type="nucleotide sequence ID" value="NZ_JAWQEV010000003.1"/>
</dbReference>
<feature type="compositionally biased region" description="Low complexity" evidence="7">
    <location>
        <begin position="28"/>
        <end position="42"/>
    </location>
</feature>
<evidence type="ECO:0000313" key="11">
    <source>
        <dbReference type="Proteomes" id="UP001283109"/>
    </source>
</evidence>
<proteinExistence type="inferred from homology"/>
<keyword evidence="5 6" id="KW-0413">Isomerase</keyword>
<dbReference type="EMBL" id="JAWQEV010000003">
    <property type="protein sequence ID" value="MDW4573195.1"/>
    <property type="molecule type" value="Genomic_DNA"/>
</dbReference>
<evidence type="ECO:0000256" key="3">
    <source>
        <dbReference type="ARBA" id="ARBA00013194"/>
    </source>
</evidence>
<comment type="catalytic activity">
    <reaction evidence="1 6">
        <text>[protein]-peptidylproline (omega=180) = [protein]-peptidylproline (omega=0)</text>
        <dbReference type="Rhea" id="RHEA:16237"/>
        <dbReference type="Rhea" id="RHEA-COMP:10747"/>
        <dbReference type="Rhea" id="RHEA-COMP:10748"/>
        <dbReference type="ChEBI" id="CHEBI:83833"/>
        <dbReference type="ChEBI" id="CHEBI:83834"/>
        <dbReference type="EC" id="5.2.1.8"/>
    </reaction>
</comment>
<dbReference type="PROSITE" id="PS51257">
    <property type="entry name" value="PROKAR_LIPOPROTEIN"/>
    <property type="match status" value="1"/>
</dbReference>
<feature type="chain" id="PRO_5045489872" description="peptidylprolyl isomerase" evidence="8">
    <location>
        <begin position="21"/>
        <end position="323"/>
    </location>
</feature>
<feature type="region of interest" description="Disordered" evidence="7">
    <location>
        <begin position="26"/>
        <end position="58"/>
    </location>
</feature>
<evidence type="ECO:0000256" key="2">
    <source>
        <dbReference type="ARBA" id="ARBA00006577"/>
    </source>
</evidence>
<dbReference type="Proteomes" id="UP001283109">
    <property type="component" value="Unassembled WGS sequence"/>
</dbReference>
<reference evidence="10 11" key="1">
    <citation type="submission" date="2023-11" db="EMBL/GenBank/DDBJ databases">
        <title>Draft genome sequence of Microbacterium arthrosphaerae JCM 30492.</title>
        <authorList>
            <person name="Zhang G."/>
            <person name="Ding Y."/>
        </authorList>
    </citation>
    <scope>NUCLEOTIDE SEQUENCE [LARGE SCALE GENOMIC DNA]</scope>
    <source>
        <strain evidence="10 11">JCM 30492</strain>
    </source>
</reference>
<dbReference type="EC" id="5.2.1.8" evidence="3 6"/>
<protein>
    <recommendedName>
        <fullName evidence="3 6">peptidylprolyl isomerase</fullName>
        <ecNumber evidence="3 6">5.2.1.8</ecNumber>
    </recommendedName>
</protein>
<dbReference type="InterPro" id="IPR001179">
    <property type="entry name" value="PPIase_FKBP_dom"/>
</dbReference>
<dbReference type="Gene3D" id="3.10.50.40">
    <property type="match status" value="1"/>
</dbReference>
<keyword evidence="4 6" id="KW-0697">Rotamase</keyword>
<dbReference type="GO" id="GO:0003755">
    <property type="term" value="F:peptidyl-prolyl cis-trans isomerase activity"/>
    <property type="evidence" value="ECO:0007669"/>
    <property type="project" value="UniProtKB-EC"/>
</dbReference>
<evidence type="ECO:0000256" key="7">
    <source>
        <dbReference type="SAM" id="MobiDB-lite"/>
    </source>
</evidence>